<evidence type="ECO:0000256" key="1">
    <source>
        <dbReference type="SAM" id="MobiDB-lite"/>
    </source>
</evidence>
<dbReference type="EMBL" id="MDYN01000152">
    <property type="protein sequence ID" value="OQD75553.1"/>
    <property type="molecule type" value="Genomic_DNA"/>
</dbReference>
<evidence type="ECO:0000313" key="3">
    <source>
        <dbReference type="Proteomes" id="UP000191672"/>
    </source>
</evidence>
<accession>A0A1V6PFJ1</accession>
<comment type="caution">
    <text evidence="2">The sequence shown here is derived from an EMBL/GenBank/DDBJ whole genome shotgun (WGS) entry which is preliminary data.</text>
</comment>
<reference evidence="3" key="1">
    <citation type="journal article" date="2017" name="Nat. Microbiol.">
        <title>Global analysis of biosynthetic gene clusters reveals vast potential of secondary metabolite production in Penicillium species.</title>
        <authorList>
            <person name="Nielsen J.C."/>
            <person name="Grijseels S."/>
            <person name="Prigent S."/>
            <person name="Ji B."/>
            <person name="Dainat J."/>
            <person name="Nielsen K.F."/>
            <person name="Frisvad J.C."/>
            <person name="Workman M."/>
            <person name="Nielsen J."/>
        </authorList>
    </citation>
    <scope>NUCLEOTIDE SEQUENCE [LARGE SCALE GENOMIC DNA]</scope>
    <source>
        <strain evidence="3">IBT 31811</strain>
    </source>
</reference>
<proteinExistence type="predicted"/>
<organism evidence="2 3">
    <name type="scientific">Penicillium antarcticum</name>
    <dbReference type="NCBI Taxonomy" id="416450"/>
    <lineage>
        <taxon>Eukaryota</taxon>
        <taxon>Fungi</taxon>
        <taxon>Dikarya</taxon>
        <taxon>Ascomycota</taxon>
        <taxon>Pezizomycotina</taxon>
        <taxon>Eurotiomycetes</taxon>
        <taxon>Eurotiomycetidae</taxon>
        <taxon>Eurotiales</taxon>
        <taxon>Aspergillaceae</taxon>
        <taxon>Penicillium</taxon>
    </lineage>
</organism>
<dbReference type="Proteomes" id="UP000191672">
    <property type="component" value="Unassembled WGS sequence"/>
</dbReference>
<protein>
    <submittedName>
        <fullName evidence="2">Uncharacterized protein</fullName>
    </submittedName>
</protein>
<feature type="compositionally biased region" description="Polar residues" evidence="1">
    <location>
        <begin position="355"/>
        <end position="377"/>
    </location>
</feature>
<evidence type="ECO:0000313" key="2">
    <source>
        <dbReference type="EMBL" id="OQD75553.1"/>
    </source>
</evidence>
<dbReference type="AlphaFoldDB" id="A0A1V6PFJ1"/>
<gene>
    <name evidence="2" type="ORF">PENANT_c152G04289</name>
</gene>
<sequence length="405" mass="45487">MFVTASRAARPLFGEAYLHPTIDDDVFQDRPSDMTQTGNFDKGIPLIASWVTNDEAWYVLLSIVADDEFLANFGLWLHKLSESTKEKLFASCTDPKRKRFVLSPTISQPVAAHLRQGLLKHINPLHLGAVYIICRPGRNLIAFHALNSSPGCLKMISREMPAYSQPGPSPSSSDTRSLHGDEFYALNTYQTHAQSCPYCGAPLDSSIICDEGLPLARRLTEYISQRRNSFFALRSHDDDRTDRVRIPVQAYAIRALLAAVEQGLCISTATRSSPNTGNDGPHAPVGIEERQSHGFPTFDRNLNKNITTTYLNTYYRRHPSTFINDHQRSSTLINAHQRSSTLINAHQRSSTLINAHQRSSTTTNVHQRPSMLTNARSTHPRRTKILTILSAPRPDGRYILLRRED</sequence>
<dbReference type="STRING" id="416450.A0A1V6PFJ1"/>
<feature type="region of interest" description="Disordered" evidence="1">
    <location>
        <begin position="270"/>
        <end position="299"/>
    </location>
</feature>
<feature type="region of interest" description="Disordered" evidence="1">
    <location>
        <begin position="355"/>
        <end position="379"/>
    </location>
</feature>
<keyword evidence="3" id="KW-1185">Reference proteome</keyword>
<name>A0A1V6PFJ1_9EURO</name>
<dbReference type="GO" id="GO:0072330">
    <property type="term" value="P:monocarboxylic acid biosynthetic process"/>
    <property type="evidence" value="ECO:0007669"/>
    <property type="project" value="UniProtKB-ARBA"/>
</dbReference>
<dbReference type="InterPro" id="IPR029058">
    <property type="entry name" value="AB_hydrolase_fold"/>
</dbReference>
<dbReference type="Gene3D" id="3.40.50.1820">
    <property type="entry name" value="alpha/beta hydrolase"/>
    <property type="match status" value="1"/>
</dbReference>
<dbReference type="GO" id="GO:0017000">
    <property type="term" value="P:antibiotic biosynthetic process"/>
    <property type="evidence" value="ECO:0007669"/>
    <property type="project" value="UniProtKB-ARBA"/>
</dbReference>